<dbReference type="EMBL" id="JACGCM010001564">
    <property type="protein sequence ID" value="KAF6153297.1"/>
    <property type="molecule type" value="Genomic_DNA"/>
</dbReference>
<evidence type="ECO:0000313" key="3">
    <source>
        <dbReference type="Proteomes" id="UP000541444"/>
    </source>
</evidence>
<dbReference type="Proteomes" id="UP000541444">
    <property type="component" value="Unassembled WGS sequence"/>
</dbReference>
<keyword evidence="3" id="KW-1185">Reference proteome</keyword>
<feature type="domain" description="Plastid division protein CDP1-like IMS" evidence="1">
    <location>
        <begin position="255"/>
        <end position="351"/>
    </location>
</feature>
<dbReference type="GO" id="GO:0009706">
    <property type="term" value="C:chloroplast inner membrane"/>
    <property type="evidence" value="ECO:0007669"/>
    <property type="project" value="TreeGrafter"/>
</dbReference>
<dbReference type="PANTHER" id="PTHR33925:SF2">
    <property type="entry name" value="PLASTID DIVISION PROTEIN CDP1, CHLOROPLASTIC"/>
    <property type="match status" value="1"/>
</dbReference>
<reference evidence="2 3" key="1">
    <citation type="journal article" date="2020" name="IScience">
        <title>Genome Sequencing of the Endangered Kingdonia uniflora (Circaeasteraceae, Ranunculales) Reveals Potential Mechanisms of Evolutionary Specialization.</title>
        <authorList>
            <person name="Sun Y."/>
            <person name="Deng T."/>
            <person name="Zhang A."/>
            <person name="Moore M.J."/>
            <person name="Landis J.B."/>
            <person name="Lin N."/>
            <person name="Zhang H."/>
            <person name="Zhang X."/>
            <person name="Huang J."/>
            <person name="Zhang X."/>
            <person name="Sun H."/>
            <person name="Wang H."/>
        </authorList>
    </citation>
    <scope>NUCLEOTIDE SEQUENCE [LARGE SCALE GENOMIC DNA]</scope>
    <source>
        <strain evidence="2">TB1705</strain>
        <tissue evidence="2">Leaf</tissue>
    </source>
</reference>
<dbReference type="InterPro" id="IPR044685">
    <property type="entry name" value="CPD1-like"/>
</dbReference>
<dbReference type="InterPro" id="IPR025344">
    <property type="entry name" value="CDP1-like_IMS"/>
</dbReference>
<comment type="caution">
    <text evidence="2">The sequence shown here is derived from an EMBL/GenBank/DDBJ whole genome shotgun (WGS) entry which is preliminary data.</text>
</comment>
<gene>
    <name evidence="2" type="ORF">GIB67_003487</name>
</gene>
<dbReference type="OrthoDB" id="1741663at2759"/>
<protein>
    <recommendedName>
        <fullName evidence="1">Plastid division protein CDP1-like IMS domain-containing protein</fullName>
    </recommendedName>
</protein>
<dbReference type="Pfam" id="PF13355">
    <property type="entry name" value="ARC6-like_IMS"/>
    <property type="match status" value="1"/>
</dbReference>
<organism evidence="2 3">
    <name type="scientific">Kingdonia uniflora</name>
    <dbReference type="NCBI Taxonomy" id="39325"/>
    <lineage>
        <taxon>Eukaryota</taxon>
        <taxon>Viridiplantae</taxon>
        <taxon>Streptophyta</taxon>
        <taxon>Embryophyta</taxon>
        <taxon>Tracheophyta</taxon>
        <taxon>Spermatophyta</taxon>
        <taxon>Magnoliopsida</taxon>
        <taxon>Ranunculales</taxon>
        <taxon>Circaeasteraceae</taxon>
        <taxon>Kingdonia</taxon>
    </lineage>
</organism>
<accession>A0A7J7MEL1</accession>
<name>A0A7J7MEL1_9MAGN</name>
<evidence type="ECO:0000259" key="1">
    <source>
        <dbReference type="Pfam" id="PF13355"/>
    </source>
</evidence>
<sequence length="354" mass="39637">MVSLRLPTKEYLILALRLILSYARRPPEIDQEIWLKDAVLGLFPDTRNCSPNLANFFQSEKRSLRASKQSKGAPRPFLNAHRSSSFVLPSNHSSPEESLSRLNSTGNLGVAVKQLAAAHLESPLANCPTPSIQLKRNLGMRHKNVWESFWFPFDIVGRISLATVVGCFVLINFRWHLTKPKVDISSLDWTMDMDHKVRTGNGLGPAFIGGRSIGGQLGKLLLMFKRLKLPPAERTIPNILPGEVLDKKPMPVEEAEALVKQWQTIKAEALGPDHQLQSLSEVLSESMLTQWEALAHSAKNKSCFWRFVLLQLSVLRADIMVDGSGGEMAEIEALLEEAAELVDESQHKNPNYYR</sequence>
<dbReference type="GO" id="GO:0010020">
    <property type="term" value="P:chloroplast fission"/>
    <property type="evidence" value="ECO:0007669"/>
    <property type="project" value="TreeGrafter"/>
</dbReference>
<proteinExistence type="predicted"/>
<evidence type="ECO:0000313" key="2">
    <source>
        <dbReference type="EMBL" id="KAF6153297.1"/>
    </source>
</evidence>
<dbReference type="PANTHER" id="PTHR33925">
    <property type="entry name" value="PLASTID DIVISION PROTEIN CDP1, CHLOROPLASTIC-RELATED"/>
    <property type="match status" value="1"/>
</dbReference>
<dbReference type="AlphaFoldDB" id="A0A7J7MEL1"/>